<dbReference type="GO" id="GO:0051604">
    <property type="term" value="P:protein maturation"/>
    <property type="evidence" value="ECO:0007669"/>
    <property type="project" value="UniProtKB-UniRule"/>
</dbReference>
<comment type="function">
    <text evidence="5">Key component of the cytosolic iron-sulfur protein assembly (CIA) complex, a multiprotein complex that mediates the incorporation of iron-sulfur cluster into apoproteins specifically involved in DNA metabolism and genomic integrity. In the CIA complex, MMS19 acts as an adapter between early-acting CIA components and a subset of cellular target iron-sulfur proteins.</text>
</comment>
<dbReference type="PANTHER" id="PTHR12891">
    <property type="entry name" value="DNA REPAIR/TRANSCRIPTION PROTEIN MET18/MMS19"/>
    <property type="match status" value="1"/>
</dbReference>
<dbReference type="InterPro" id="IPR029240">
    <property type="entry name" value="MMS19_N"/>
</dbReference>
<dbReference type="Pfam" id="PF14500">
    <property type="entry name" value="MMS19_N"/>
    <property type="match status" value="1"/>
</dbReference>
<reference evidence="9" key="3">
    <citation type="submission" date="2025-08" db="UniProtKB">
        <authorList>
            <consortium name="RefSeq"/>
        </authorList>
    </citation>
    <scope>IDENTIFICATION</scope>
    <source>
        <strain evidence="9">CBS 342.82</strain>
    </source>
</reference>
<evidence type="ECO:0000256" key="3">
    <source>
        <dbReference type="ARBA" id="ARBA00022737"/>
    </source>
</evidence>
<dbReference type="GO" id="GO:0005634">
    <property type="term" value="C:nucleus"/>
    <property type="evidence" value="ECO:0007669"/>
    <property type="project" value="UniProtKB-SubCell"/>
</dbReference>
<dbReference type="GeneID" id="54359424"/>
<reference evidence="9" key="2">
    <citation type="submission" date="2020-04" db="EMBL/GenBank/DDBJ databases">
        <authorList>
            <consortium name="NCBI Genome Project"/>
        </authorList>
    </citation>
    <scope>NUCLEOTIDE SEQUENCE</scope>
    <source>
        <strain evidence="9">CBS 342.82</strain>
    </source>
</reference>
<dbReference type="SUPFAM" id="SSF48371">
    <property type="entry name" value="ARM repeat"/>
    <property type="match status" value="1"/>
</dbReference>
<dbReference type="InterPro" id="IPR016024">
    <property type="entry name" value="ARM-type_fold"/>
</dbReference>
<dbReference type="OrthoDB" id="342900at2759"/>
<dbReference type="InterPro" id="IPR039920">
    <property type="entry name" value="MMS19"/>
</dbReference>
<dbReference type="InterPro" id="IPR024687">
    <property type="entry name" value="MMS19_C"/>
</dbReference>
<dbReference type="InterPro" id="IPR011989">
    <property type="entry name" value="ARM-like"/>
</dbReference>
<dbReference type="Pfam" id="PF12460">
    <property type="entry name" value="MMS19_C"/>
    <property type="match status" value="2"/>
</dbReference>
<dbReference type="GO" id="GO:0097361">
    <property type="term" value="C:cytosolic [4Fe-4S] assembly targeting complex"/>
    <property type="evidence" value="ECO:0007669"/>
    <property type="project" value="UniProtKB-UniRule"/>
</dbReference>
<keyword evidence="4 5" id="KW-0539">Nucleus</keyword>
<name>A0A6J3LZH1_9PEZI</name>
<dbReference type="GO" id="GO:0006281">
    <property type="term" value="P:DNA repair"/>
    <property type="evidence" value="ECO:0007669"/>
    <property type="project" value="UniProtKB-UniRule"/>
</dbReference>
<dbReference type="Proteomes" id="UP000504637">
    <property type="component" value="Unplaced"/>
</dbReference>
<proteinExistence type="inferred from homology"/>
<accession>A0A6J3LZH1</accession>
<evidence type="ECO:0000256" key="5">
    <source>
        <dbReference type="RuleBase" id="RU367072"/>
    </source>
</evidence>
<feature type="domain" description="MMS19 C-terminal" evidence="6">
    <location>
        <begin position="669"/>
        <end position="898"/>
    </location>
</feature>
<evidence type="ECO:0000256" key="1">
    <source>
        <dbReference type="ARBA" id="ARBA00004123"/>
    </source>
</evidence>
<keyword evidence="8" id="KW-1185">Reference proteome</keyword>
<evidence type="ECO:0000256" key="2">
    <source>
        <dbReference type="ARBA" id="ARBA00009340"/>
    </source>
</evidence>
<comment type="subcellular location">
    <subcellularLocation>
        <location evidence="1 5">Nucleus</location>
    </subcellularLocation>
</comment>
<evidence type="ECO:0000259" key="6">
    <source>
        <dbReference type="Pfam" id="PF12460"/>
    </source>
</evidence>
<evidence type="ECO:0000313" key="8">
    <source>
        <dbReference type="Proteomes" id="UP000504637"/>
    </source>
</evidence>
<dbReference type="Gene3D" id="1.25.10.10">
    <property type="entry name" value="Leucine-rich Repeat Variant"/>
    <property type="match status" value="2"/>
</dbReference>
<evidence type="ECO:0000259" key="7">
    <source>
        <dbReference type="Pfam" id="PF14500"/>
    </source>
</evidence>
<evidence type="ECO:0000313" key="9">
    <source>
        <dbReference type="RefSeq" id="XP_033458202.1"/>
    </source>
</evidence>
<organism evidence="9">
    <name type="scientific">Dissoconium aciculare CBS 342.82</name>
    <dbReference type="NCBI Taxonomy" id="1314786"/>
    <lineage>
        <taxon>Eukaryota</taxon>
        <taxon>Fungi</taxon>
        <taxon>Dikarya</taxon>
        <taxon>Ascomycota</taxon>
        <taxon>Pezizomycotina</taxon>
        <taxon>Dothideomycetes</taxon>
        <taxon>Dothideomycetidae</taxon>
        <taxon>Mycosphaerellales</taxon>
        <taxon>Dissoconiaceae</taxon>
        <taxon>Dissoconium</taxon>
    </lineage>
</organism>
<evidence type="ECO:0000256" key="4">
    <source>
        <dbReference type="ARBA" id="ARBA00023242"/>
    </source>
</evidence>
<comment type="similarity">
    <text evidence="2 5">Belongs to the MET18/MMS19 family.</text>
</comment>
<sequence length="950" mass="105681">MSDIQIYLLEVDKNKAEARNVAARSAAKLEAKEVKLIDLITSLEDHINDKNDGSIRAKTLTYLAEVLEQISPKTLSGQERRLLCDFVLSRVESDSEGIGACARALIALEARGKWDTELSQKVTKTFMSHTHPLQQFRLQTERFPIVQLMDMLLAKYRTPLKALHESDPTFLSLFITYFEGEKDPRNLMMIFSLLQVPMVEWDVQAHAQDLFEAVFNYFPITFKPPPDDPYGITAQDLKDRLRDCIAANSEFAPHAFPALLDKLDSSSMNTKRDSVQAIQACALTYGVNTINLYSVTLWDALKFEVLNVQEEDIAEEALKALAAIAVKVAQSEGPLNAYLRPIIKECNEHLEDAPTKQSAAAGRILYTVTKASPLVADKITKGVLPALFGLYQGSNSITKRRGLLEVYGEILGAFQDMQRLDVTFDSAPLRATSGDALEAAIQALAKAPKIEVSFRLTALKILTQLTCIPAVLHEKDIDRAVGTITNLILLERVDGHGDITTEAVDNLTKLAAYVPEIVRNKAIPAFMVELPDIPRDHGSHAPVLEAFAHLSAEQQVFDTVALRIKNKLNAARYQNAPRRYQRDLMLAMLYIFTFGSPAQENGVVRDTYFTEYVEPLIAQLQNALPSESDAVMTEVLGRLTNIVLRPQNLHFQSTVYHRNFLWISPTDSVIYRHVALLINKFLEPSVIEQSLKDSDLDVPTLLSKSQSSHATGLAFAVVKALLVQGRSGALSTKYVNSLMEHLPTEQKDYARRFAGLLASDDILTRENHCVVSGLYKQRLFNQTTPQLIEAIRSASSSEKPKYLIALSGLLRGLPYSIIESSLSSLVSPLLQSLDLDDPEDQDVELDTLKIIESILMHDPAVVAQHTASLITRLLNATSVPAHKFGNRAKALQCLILVPKQLKPESVLPYRRPVVKQLLECLDDAVRSVRGEAVRCRSAWLALDEGKDDDE</sequence>
<feature type="domain" description="MMS19 N-terminal" evidence="7">
    <location>
        <begin position="40"/>
        <end position="307"/>
    </location>
</feature>
<reference evidence="9" key="1">
    <citation type="submission" date="2020-01" db="EMBL/GenBank/DDBJ databases">
        <authorList>
            <consortium name="DOE Joint Genome Institute"/>
            <person name="Haridas S."/>
            <person name="Albert R."/>
            <person name="Binder M."/>
            <person name="Bloem J."/>
            <person name="Labutti K."/>
            <person name="Salamov A."/>
            <person name="Andreopoulos B."/>
            <person name="Baker S.E."/>
            <person name="Barry K."/>
            <person name="Bills G."/>
            <person name="Bluhm B.H."/>
            <person name="Cannon C."/>
            <person name="Castanera R."/>
            <person name="Culley D.E."/>
            <person name="Daum C."/>
            <person name="Ezra D."/>
            <person name="Gonzalez J.B."/>
            <person name="Henrissat B."/>
            <person name="Kuo A."/>
            <person name="Liang C."/>
            <person name="Lipzen A."/>
            <person name="Lutzoni F."/>
            <person name="Magnuson J."/>
            <person name="Mondo S."/>
            <person name="Nolan M."/>
            <person name="Ohm R."/>
            <person name="Pangilinan J."/>
            <person name="Park H.-J."/>
            <person name="Ramirez L."/>
            <person name="Alfaro M."/>
            <person name="Sun H."/>
            <person name="Tritt A."/>
            <person name="Yoshinaga Y."/>
            <person name="Zwiers L.-H."/>
            <person name="Turgeon B.G."/>
            <person name="Goodwin S.B."/>
            <person name="Spatafora J.W."/>
            <person name="Crous P.W."/>
            <person name="Grigoriev I.V."/>
        </authorList>
    </citation>
    <scope>NUCLEOTIDE SEQUENCE</scope>
    <source>
        <strain evidence="9">CBS 342.82</strain>
    </source>
</reference>
<keyword evidence="5" id="KW-0227">DNA damage</keyword>
<dbReference type="GO" id="GO:0016226">
    <property type="term" value="P:iron-sulfur cluster assembly"/>
    <property type="evidence" value="ECO:0007669"/>
    <property type="project" value="UniProtKB-UniRule"/>
</dbReference>
<gene>
    <name evidence="9" type="ORF">K489DRAFT_322458</name>
</gene>
<keyword evidence="3" id="KW-0677">Repeat</keyword>
<dbReference type="AlphaFoldDB" id="A0A6J3LZH1"/>
<dbReference type="PANTHER" id="PTHR12891:SF0">
    <property type="entry name" value="MMS19 NUCLEOTIDE EXCISION REPAIR PROTEIN HOMOLOG"/>
    <property type="match status" value="1"/>
</dbReference>
<feature type="domain" description="MMS19 C-terminal" evidence="6">
    <location>
        <begin position="543"/>
        <end position="660"/>
    </location>
</feature>
<dbReference type="RefSeq" id="XP_033458202.1">
    <property type="nucleotide sequence ID" value="XM_033601624.1"/>
</dbReference>
<keyword evidence="5" id="KW-0234">DNA repair</keyword>
<protein>
    <recommendedName>
        <fullName evidence="5">MMS19 nucleotide excision repair protein</fullName>
    </recommendedName>
</protein>